<dbReference type="PANTHER" id="PTHR33653:SF1">
    <property type="entry name" value="RIBONUCLEASE VAPC2"/>
    <property type="match status" value="1"/>
</dbReference>
<feature type="binding site" evidence="8">
    <location>
        <position position="6"/>
    </location>
    <ligand>
        <name>Mg(2+)</name>
        <dbReference type="ChEBI" id="CHEBI:18420"/>
    </ligand>
</feature>
<dbReference type="HOGENOM" id="CLU_118482_5_3_6"/>
<keyword evidence="11" id="KW-1185">Reference proteome</keyword>
<dbReference type="InterPro" id="IPR022907">
    <property type="entry name" value="VapC_family"/>
</dbReference>
<evidence type="ECO:0000256" key="3">
    <source>
        <dbReference type="ARBA" id="ARBA00022722"/>
    </source>
</evidence>
<keyword evidence="8" id="KW-0800">Toxin</keyword>
<sequence>MRWALDTNTLIDFFKGEGRVAEELLSRSPGDMGIPAIALFELQVGIAKSSSPQKRSQQLRELLDVVDVIEFDDRAAQAAASVRAMLENRGTPIGPYDLLIAGSVLARGMTLVSRNTGEFSRVEGLRLENWY</sequence>
<feature type="domain" description="PIN" evidence="9">
    <location>
        <begin position="5"/>
        <end position="124"/>
    </location>
</feature>
<evidence type="ECO:0000259" key="9">
    <source>
        <dbReference type="Pfam" id="PF01850"/>
    </source>
</evidence>
<evidence type="ECO:0000256" key="5">
    <source>
        <dbReference type="ARBA" id="ARBA00022801"/>
    </source>
</evidence>
<dbReference type="PANTHER" id="PTHR33653">
    <property type="entry name" value="RIBONUCLEASE VAPC2"/>
    <property type="match status" value="1"/>
</dbReference>
<evidence type="ECO:0000256" key="8">
    <source>
        <dbReference type="HAMAP-Rule" id="MF_00265"/>
    </source>
</evidence>
<evidence type="ECO:0000256" key="2">
    <source>
        <dbReference type="ARBA" id="ARBA00022649"/>
    </source>
</evidence>
<gene>
    <name evidence="8" type="primary">vapC</name>
    <name evidence="10" type="ORF">NOR51B_277</name>
</gene>
<dbReference type="GO" id="GO:0000287">
    <property type="term" value="F:magnesium ion binding"/>
    <property type="evidence" value="ECO:0007669"/>
    <property type="project" value="UniProtKB-UniRule"/>
</dbReference>
<evidence type="ECO:0000256" key="7">
    <source>
        <dbReference type="ARBA" id="ARBA00038093"/>
    </source>
</evidence>
<evidence type="ECO:0000313" key="10">
    <source>
        <dbReference type="EMBL" id="EED34340.1"/>
    </source>
</evidence>
<dbReference type="InterPro" id="IPR002716">
    <property type="entry name" value="PIN_dom"/>
</dbReference>
<comment type="similarity">
    <text evidence="7 8">Belongs to the PINc/VapC protein family.</text>
</comment>
<dbReference type="GO" id="GO:0004540">
    <property type="term" value="F:RNA nuclease activity"/>
    <property type="evidence" value="ECO:0007669"/>
    <property type="project" value="InterPro"/>
</dbReference>
<evidence type="ECO:0000256" key="4">
    <source>
        <dbReference type="ARBA" id="ARBA00022723"/>
    </source>
</evidence>
<dbReference type="SUPFAM" id="SSF88723">
    <property type="entry name" value="PIN domain-like"/>
    <property type="match status" value="1"/>
</dbReference>
<keyword evidence="6 8" id="KW-0460">Magnesium</keyword>
<dbReference type="InterPro" id="IPR050556">
    <property type="entry name" value="Type_II_TA_system_RNase"/>
</dbReference>
<dbReference type="eggNOG" id="COG1487">
    <property type="taxonomic scope" value="Bacteria"/>
</dbReference>
<name>B8KUY8_9GAMM</name>
<evidence type="ECO:0000313" key="11">
    <source>
        <dbReference type="Proteomes" id="UP000004699"/>
    </source>
</evidence>
<dbReference type="EC" id="3.1.-.-" evidence="8"/>
<dbReference type="EMBL" id="DS999411">
    <property type="protein sequence ID" value="EED34340.1"/>
    <property type="molecule type" value="Genomic_DNA"/>
</dbReference>
<keyword evidence="5 8" id="KW-0378">Hydrolase</keyword>
<organism evidence="10 11">
    <name type="scientific">Luminiphilus syltensis NOR5-1B</name>
    <dbReference type="NCBI Taxonomy" id="565045"/>
    <lineage>
        <taxon>Bacteria</taxon>
        <taxon>Pseudomonadati</taxon>
        <taxon>Pseudomonadota</taxon>
        <taxon>Gammaproteobacteria</taxon>
        <taxon>Cellvibrionales</taxon>
        <taxon>Halieaceae</taxon>
        <taxon>Luminiphilus</taxon>
    </lineage>
</organism>
<protein>
    <recommendedName>
        <fullName evidence="8">Ribonuclease VapC</fullName>
        <shortName evidence="8">RNase VapC</shortName>
        <ecNumber evidence="8">3.1.-.-</ecNumber>
    </recommendedName>
    <alternativeName>
        <fullName evidence="8">Toxin VapC</fullName>
    </alternativeName>
</protein>
<dbReference type="OrthoDB" id="9796690at2"/>
<evidence type="ECO:0000256" key="1">
    <source>
        <dbReference type="ARBA" id="ARBA00001946"/>
    </source>
</evidence>
<comment type="function">
    <text evidence="8">Toxic component of a toxin-antitoxin (TA) system. An RNase.</text>
</comment>
<dbReference type="InterPro" id="IPR029060">
    <property type="entry name" value="PIN-like_dom_sf"/>
</dbReference>
<dbReference type="Gene3D" id="3.40.50.1010">
    <property type="entry name" value="5'-nuclease"/>
    <property type="match status" value="1"/>
</dbReference>
<evidence type="ECO:0000256" key="6">
    <source>
        <dbReference type="ARBA" id="ARBA00022842"/>
    </source>
</evidence>
<feature type="binding site" evidence="8">
    <location>
        <position position="97"/>
    </location>
    <ligand>
        <name>Mg(2+)</name>
        <dbReference type="ChEBI" id="CHEBI:18420"/>
    </ligand>
</feature>
<dbReference type="HAMAP" id="MF_00265">
    <property type="entry name" value="VapC_Nob1"/>
    <property type="match status" value="1"/>
</dbReference>
<dbReference type="GO" id="GO:0090729">
    <property type="term" value="F:toxin activity"/>
    <property type="evidence" value="ECO:0007669"/>
    <property type="project" value="UniProtKB-KW"/>
</dbReference>
<reference evidence="11" key="1">
    <citation type="journal article" date="2013" name="BMC Microbiol.">
        <title>Taxonomy and evolution of bacteriochlorophyll a-containing members of the OM60/NOR5 clade of marine gammaproteobacteria: description of Luminiphilus syltensis gen. nov., sp. nov., reclassification of Haliea rubra as Pseudohaliea rubra gen. nov., comb. nov., and emendation of Chromatocurvus halotolerans.</title>
        <authorList>
            <person name="Spring S."/>
            <person name="Riedel T."/>
            <person name="Sproer C."/>
            <person name="Yan S."/>
            <person name="Harder J."/>
            <person name="Fuchs B.M."/>
        </authorList>
    </citation>
    <scope>NUCLEOTIDE SEQUENCE [LARGE SCALE GENOMIC DNA]</scope>
    <source>
        <strain evidence="11">NOR51-B</strain>
    </source>
</reference>
<dbReference type="GO" id="GO:0016787">
    <property type="term" value="F:hydrolase activity"/>
    <property type="evidence" value="ECO:0007669"/>
    <property type="project" value="UniProtKB-KW"/>
</dbReference>
<dbReference type="CDD" id="cd18745">
    <property type="entry name" value="PIN_VapC4-5_FitB-like"/>
    <property type="match status" value="1"/>
</dbReference>
<keyword evidence="2 8" id="KW-1277">Toxin-antitoxin system</keyword>
<dbReference type="AlphaFoldDB" id="B8KUY8"/>
<keyword evidence="3 8" id="KW-0540">Nuclease</keyword>
<dbReference type="STRING" id="565045.NOR51B_277"/>
<dbReference type="Proteomes" id="UP000004699">
    <property type="component" value="Unassembled WGS sequence"/>
</dbReference>
<comment type="cofactor">
    <cofactor evidence="1 8">
        <name>Mg(2+)</name>
        <dbReference type="ChEBI" id="CHEBI:18420"/>
    </cofactor>
</comment>
<dbReference type="RefSeq" id="WP_009019088.1">
    <property type="nucleotide sequence ID" value="NZ_DS999411.1"/>
</dbReference>
<dbReference type="Pfam" id="PF01850">
    <property type="entry name" value="PIN"/>
    <property type="match status" value="1"/>
</dbReference>
<accession>B8KUY8</accession>
<keyword evidence="4 8" id="KW-0479">Metal-binding</keyword>
<proteinExistence type="inferred from homology"/>